<dbReference type="GO" id="GO:0005506">
    <property type="term" value="F:iron ion binding"/>
    <property type="evidence" value="ECO:0007669"/>
    <property type="project" value="InterPro"/>
</dbReference>
<dbReference type="InterPro" id="IPR036396">
    <property type="entry name" value="Cyt_P450_sf"/>
</dbReference>
<gene>
    <name evidence="8" type="ORF">T440DRAFT_491253</name>
</gene>
<dbReference type="InterPro" id="IPR002402">
    <property type="entry name" value="Cyt_P450_E_grp-II"/>
</dbReference>
<dbReference type="InterPro" id="IPR002974">
    <property type="entry name" value="Cyt_P450_E_CYP52_ascomycetes"/>
</dbReference>
<dbReference type="GO" id="GO:0020037">
    <property type="term" value="F:heme binding"/>
    <property type="evidence" value="ECO:0007669"/>
    <property type="project" value="InterPro"/>
</dbReference>
<dbReference type="PRINTS" id="PR01239">
    <property type="entry name" value="EP450IICYP52"/>
</dbReference>
<proteinExistence type="inferred from homology"/>
<sequence length="351" mass="39392">MSGTTHEQHLLGARGINTVEPRNIEEVLSNQFEDFSLGLRPKHFAPLMGSGILTQDGAAWKHSRVLLHPQFSSNHFQNFEAFKKCVESFISFIPADGVVDLQPLFFRLTFDTTTFLLFGENMSSLHSTGIAGQGSEIADAFNLSQDYLSHHGRLGEYYWLASTPEFRRACRTSHRFIDQAVQRALEAPKSSKHTADEEGKRQYVFIDALIQETRDKKELHDQCLNVFLAGRDTIACCLTWILRFLARHPLVLSKLREKIASTSGLSADASPILIQKGEAVGYCVYAMHRRKDIYGKDALEFRPERWKDGKLLRDVGYGYLPFNSGPSMLRSGICGSRGGIHDREIGAAVPV</sequence>
<keyword evidence="9" id="KW-1185">Reference proteome</keyword>
<evidence type="ECO:0000256" key="5">
    <source>
        <dbReference type="ARBA" id="ARBA00023002"/>
    </source>
</evidence>
<organism evidence="8 9">
    <name type="scientific">Plenodomus tracheiphilus IPT5</name>
    <dbReference type="NCBI Taxonomy" id="1408161"/>
    <lineage>
        <taxon>Eukaryota</taxon>
        <taxon>Fungi</taxon>
        <taxon>Dikarya</taxon>
        <taxon>Ascomycota</taxon>
        <taxon>Pezizomycotina</taxon>
        <taxon>Dothideomycetes</taxon>
        <taxon>Pleosporomycetidae</taxon>
        <taxon>Pleosporales</taxon>
        <taxon>Pleosporineae</taxon>
        <taxon>Leptosphaeriaceae</taxon>
        <taxon>Plenodomus</taxon>
    </lineage>
</organism>
<evidence type="ECO:0000256" key="7">
    <source>
        <dbReference type="ARBA" id="ARBA00023033"/>
    </source>
</evidence>
<comment type="cofactor">
    <cofactor evidence="1">
        <name>heme</name>
        <dbReference type="ChEBI" id="CHEBI:30413"/>
    </cofactor>
</comment>
<accession>A0A6A7AYM2</accession>
<dbReference type="Gene3D" id="1.10.630.10">
    <property type="entry name" value="Cytochrome P450"/>
    <property type="match status" value="2"/>
</dbReference>
<dbReference type="PANTHER" id="PTHR24287:SF18">
    <property type="entry name" value="CYTOCHROME P450 MONOOXYGENASE APDE-RELATED"/>
    <property type="match status" value="1"/>
</dbReference>
<reference evidence="8" key="1">
    <citation type="submission" date="2020-01" db="EMBL/GenBank/DDBJ databases">
        <authorList>
            <consortium name="DOE Joint Genome Institute"/>
            <person name="Haridas S."/>
            <person name="Albert R."/>
            <person name="Binder M."/>
            <person name="Bloem J."/>
            <person name="Labutti K."/>
            <person name="Salamov A."/>
            <person name="Andreopoulos B."/>
            <person name="Baker S.E."/>
            <person name="Barry K."/>
            <person name="Bills G."/>
            <person name="Bluhm B.H."/>
            <person name="Cannon C."/>
            <person name="Castanera R."/>
            <person name="Culley D.E."/>
            <person name="Daum C."/>
            <person name="Ezra D."/>
            <person name="Gonzalez J.B."/>
            <person name="Henrissat B."/>
            <person name="Kuo A."/>
            <person name="Liang C."/>
            <person name="Lipzen A."/>
            <person name="Lutzoni F."/>
            <person name="Magnuson J."/>
            <person name="Mondo S."/>
            <person name="Nolan M."/>
            <person name="Ohm R."/>
            <person name="Pangilinan J."/>
            <person name="Park H.-J."/>
            <person name="Ramirez L."/>
            <person name="Alfaro M."/>
            <person name="Sun H."/>
            <person name="Tritt A."/>
            <person name="Yoshinaga Y."/>
            <person name="Zwiers L.-H."/>
            <person name="Turgeon B.G."/>
            <person name="Goodwin S.B."/>
            <person name="Spatafora J.W."/>
            <person name="Crous P.W."/>
            <person name="Grigoriev I.V."/>
        </authorList>
    </citation>
    <scope>NUCLEOTIDE SEQUENCE</scope>
    <source>
        <strain evidence="8">IPT5</strain>
    </source>
</reference>
<evidence type="ECO:0000313" key="8">
    <source>
        <dbReference type="EMBL" id="KAF2848360.1"/>
    </source>
</evidence>
<dbReference type="Proteomes" id="UP000799423">
    <property type="component" value="Unassembled WGS sequence"/>
</dbReference>
<dbReference type="OrthoDB" id="1470350at2759"/>
<evidence type="ECO:0000256" key="1">
    <source>
        <dbReference type="ARBA" id="ARBA00001971"/>
    </source>
</evidence>
<keyword evidence="4" id="KW-0479">Metal-binding</keyword>
<keyword evidence="5" id="KW-0560">Oxidoreductase</keyword>
<dbReference type="PRINTS" id="PR00464">
    <property type="entry name" value="EP450II"/>
</dbReference>
<protein>
    <submittedName>
        <fullName evidence="8">Cytochrome P450</fullName>
    </submittedName>
</protein>
<dbReference type="Pfam" id="PF00067">
    <property type="entry name" value="p450"/>
    <property type="match status" value="2"/>
</dbReference>
<keyword evidence="6" id="KW-0408">Iron</keyword>
<dbReference type="InterPro" id="IPR001128">
    <property type="entry name" value="Cyt_P450"/>
</dbReference>
<dbReference type="GO" id="GO:0016712">
    <property type="term" value="F:oxidoreductase activity, acting on paired donors, with incorporation or reduction of molecular oxygen, reduced flavin or flavoprotein as one donor, and incorporation of one atom of oxygen"/>
    <property type="evidence" value="ECO:0007669"/>
    <property type="project" value="InterPro"/>
</dbReference>
<keyword evidence="7" id="KW-0503">Monooxygenase</keyword>
<evidence type="ECO:0000313" key="9">
    <source>
        <dbReference type="Proteomes" id="UP000799423"/>
    </source>
</evidence>
<keyword evidence="3" id="KW-0349">Heme</keyword>
<evidence type="ECO:0000256" key="6">
    <source>
        <dbReference type="ARBA" id="ARBA00023004"/>
    </source>
</evidence>
<dbReference type="SUPFAM" id="SSF48264">
    <property type="entry name" value="Cytochrome P450"/>
    <property type="match status" value="1"/>
</dbReference>
<dbReference type="EMBL" id="MU006318">
    <property type="protein sequence ID" value="KAF2848360.1"/>
    <property type="molecule type" value="Genomic_DNA"/>
</dbReference>
<evidence type="ECO:0000256" key="2">
    <source>
        <dbReference type="ARBA" id="ARBA00010617"/>
    </source>
</evidence>
<name>A0A6A7AYM2_9PLEO</name>
<dbReference type="InterPro" id="IPR047146">
    <property type="entry name" value="Cyt_P450_E_CYP52_fungi"/>
</dbReference>
<evidence type="ECO:0000256" key="3">
    <source>
        <dbReference type="ARBA" id="ARBA00022617"/>
    </source>
</evidence>
<evidence type="ECO:0000256" key="4">
    <source>
        <dbReference type="ARBA" id="ARBA00022723"/>
    </source>
</evidence>
<comment type="similarity">
    <text evidence="2">Belongs to the cytochrome P450 family.</text>
</comment>
<dbReference type="PANTHER" id="PTHR24287">
    <property type="entry name" value="P450, PUTATIVE (EUROFUNG)-RELATED"/>
    <property type="match status" value="1"/>
</dbReference>
<dbReference type="AlphaFoldDB" id="A0A6A7AYM2"/>